<organism evidence="2 3">
    <name type="scientific">Nitrobacter vulgaris</name>
    <dbReference type="NCBI Taxonomy" id="29421"/>
    <lineage>
        <taxon>Bacteria</taxon>
        <taxon>Pseudomonadati</taxon>
        <taxon>Pseudomonadota</taxon>
        <taxon>Alphaproteobacteria</taxon>
        <taxon>Hyphomicrobiales</taxon>
        <taxon>Nitrobacteraceae</taxon>
        <taxon>Nitrobacter</taxon>
    </lineage>
</organism>
<feature type="compositionally biased region" description="Basic and acidic residues" evidence="1">
    <location>
        <begin position="9"/>
        <end position="23"/>
    </location>
</feature>
<proteinExistence type="predicted"/>
<evidence type="ECO:0000313" key="3">
    <source>
        <dbReference type="Proteomes" id="UP000189940"/>
    </source>
</evidence>
<feature type="region of interest" description="Disordered" evidence="1">
    <location>
        <begin position="1"/>
        <end position="23"/>
    </location>
</feature>
<comment type="caution">
    <text evidence="2">The sequence shown here is derived from an EMBL/GenBank/DDBJ whole genome shotgun (WGS) entry which is preliminary data.</text>
</comment>
<dbReference type="EMBL" id="MWPQ01000055">
    <property type="protein sequence ID" value="OPH81763.1"/>
    <property type="molecule type" value="Genomic_DNA"/>
</dbReference>
<sequence length="69" mass="7875">MRVTADDTLDQHASARDTPDRLSKYQLGQEADQIAEMTYFHRNANFVVCPDVSTSLSCNSFKEHRGIER</sequence>
<name>A0A1V4HV27_NITVU</name>
<protein>
    <submittedName>
        <fullName evidence="2">Uncharacterized protein</fullName>
    </submittedName>
</protein>
<keyword evidence="3" id="KW-1185">Reference proteome</keyword>
<dbReference type="Proteomes" id="UP000189940">
    <property type="component" value="Unassembled WGS sequence"/>
</dbReference>
<evidence type="ECO:0000313" key="2">
    <source>
        <dbReference type="EMBL" id="OPH81763.1"/>
    </source>
</evidence>
<accession>A0A1V4HV27</accession>
<dbReference type="AlphaFoldDB" id="A0A1V4HV27"/>
<evidence type="ECO:0000256" key="1">
    <source>
        <dbReference type="SAM" id="MobiDB-lite"/>
    </source>
</evidence>
<reference evidence="2 3" key="1">
    <citation type="submission" date="2017-02" db="EMBL/GenBank/DDBJ databases">
        <title>Genome sequence of the nitrite-oxidizing bacterium Nitrobacter vulgaris strain Ab1.</title>
        <authorList>
            <person name="Mellbye B.L."/>
            <person name="Davis E.W."/>
            <person name="Spieck E."/>
            <person name="Chang J.H."/>
            <person name="Bottomley P.J."/>
            <person name="Sayavedra-Soto L.A."/>
        </authorList>
    </citation>
    <scope>NUCLEOTIDE SEQUENCE [LARGE SCALE GENOMIC DNA]</scope>
    <source>
        <strain evidence="2 3">Ab1</strain>
    </source>
</reference>
<gene>
    <name evidence="2" type="ORF">B2M20_16520</name>
</gene>